<name>F0T1S0_SYNGF</name>
<evidence type="ECO:0000256" key="1">
    <source>
        <dbReference type="ARBA" id="ARBA00001946"/>
    </source>
</evidence>
<reference evidence="6 7" key="1">
    <citation type="journal article" date="2011" name="Stand. Genomic Sci.">
        <title>Complete genome sequence of Syntrophobotulus glycolicus type strain (FlGlyR).</title>
        <authorList>
            <person name="Han C."/>
            <person name="Mwirichia R."/>
            <person name="Chertkov O."/>
            <person name="Held B."/>
            <person name="Lapidus A."/>
            <person name="Nolan M."/>
            <person name="Lucas S."/>
            <person name="Hammon N."/>
            <person name="Deshpande S."/>
            <person name="Cheng J.F."/>
            <person name="Tapia R."/>
            <person name="Goodwin L."/>
            <person name="Pitluck S."/>
            <person name="Huntemann M."/>
            <person name="Liolios K."/>
            <person name="Ivanova N."/>
            <person name="Pagani I."/>
            <person name="Mavromatis K."/>
            <person name="Ovchinikova G."/>
            <person name="Pati A."/>
            <person name="Chen A."/>
            <person name="Palaniappan K."/>
            <person name="Land M."/>
            <person name="Hauser L."/>
            <person name="Brambilla E.M."/>
            <person name="Rohde M."/>
            <person name="Spring S."/>
            <person name="Sikorski J."/>
            <person name="Goker M."/>
            <person name="Woyke T."/>
            <person name="Bristow J."/>
            <person name="Eisen J.A."/>
            <person name="Markowitz V."/>
            <person name="Hugenholtz P."/>
            <person name="Kyrpides N.C."/>
            <person name="Klenk H.P."/>
            <person name="Detter J.C."/>
        </authorList>
    </citation>
    <scope>NUCLEOTIDE SEQUENCE [LARGE SCALE GENOMIC DNA]</scope>
    <source>
        <strain evidence="7">DSM 8271 / FlGlyR</strain>
    </source>
</reference>
<evidence type="ECO:0000256" key="3">
    <source>
        <dbReference type="ARBA" id="ARBA00022842"/>
    </source>
</evidence>
<dbReference type="OrthoDB" id="9786940at2"/>
<dbReference type="AlphaFoldDB" id="F0T1S0"/>
<feature type="binding site" evidence="4">
    <location>
        <position position="129"/>
    </location>
    <ligand>
        <name>Mg(2+)</name>
        <dbReference type="ChEBI" id="CHEBI:18420"/>
    </ligand>
</feature>
<dbReference type="Gene3D" id="3.20.20.60">
    <property type="entry name" value="Phosphoenolpyruvate-binding domains"/>
    <property type="match status" value="1"/>
</dbReference>
<dbReference type="Pfam" id="PF03328">
    <property type="entry name" value="HpcH_HpaI"/>
    <property type="match status" value="1"/>
</dbReference>
<dbReference type="InterPro" id="IPR011206">
    <property type="entry name" value="Citrate_lyase_beta/mcl1/mcl2"/>
</dbReference>
<dbReference type="KEGG" id="sgy:Sgly_3230"/>
<evidence type="ECO:0000259" key="5">
    <source>
        <dbReference type="Pfam" id="PF03328"/>
    </source>
</evidence>
<evidence type="ECO:0000313" key="6">
    <source>
        <dbReference type="EMBL" id="ADY57494.1"/>
    </source>
</evidence>
<comment type="cofactor">
    <cofactor evidence="1">
        <name>Mg(2+)</name>
        <dbReference type="ChEBI" id="CHEBI:18420"/>
    </cofactor>
</comment>
<dbReference type="SUPFAM" id="SSF51621">
    <property type="entry name" value="Phosphoenolpyruvate/pyruvate domain"/>
    <property type="match status" value="1"/>
</dbReference>
<dbReference type="GO" id="GO:0008816">
    <property type="term" value="F:citryl-CoA lyase activity"/>
    <property type="evidence" value="ECO:0007669"/>
    <property type="project" value="UniProtKB-EC"/>
</dbReference>
<dbReference type="RefSeq" id="WP_013626219.1">
    <property type="nucleotide sequence ID" value="NC_015172.1"/>
</dbReference>
<dbReference type="PIRSF" id="PIRSF015582">
    <property type="entry name" value="Cit_lyase_B"/>
    <property type="match status" value="1"/>
</dbReference>
<dbReference type="InterPro" id="IPR005000">
    <property type="entry name" value="Aldolase/citrate-lyase_domain"/>
</dbReference>
<dbReference type="GO" id="GO:0000287">
    <property type="term" value="F:magnesium ion binding"/>
    <property type="evidence" value="ECO:0007669"/>
    <property type="project" value="TreeGrafter"/>
</dbReference>
<keyword evidence="3 4" id="KW-0460">Magnesium</keyword>
<dbReference type="PANTHER" id="PTHR32308:SF0">
    <property type="entry name" value="HPCH_HPAI ALDOLASE_CITRATE LYASE DOMAIN-CONTAINING PROTEIN"/>
    <property type="match status" value="1"/>
</dbReference>
<evidence type="ECO:0000313" key="7">
    <source>
        <dbReference type="Proteomes" id="UP000007488"/>
    </source>
</evidence>
<reference evidence="7" key="2">
    <citation type="submission" date="2011-02" db="EMBL/GenBank/DDBJ databases">
        <title>The complete genome of Syntrophobotulus glycolicus DSM 8271.</title>
        <authorList>
            <person name="Lucas S."/>
            <person name="Copeland A."/>
            <person name="Lapidus A."/>
            <person name="Bruce D."/>
            <person name="Goodwin L."/>
            <person name="Pitluck S."/>
            <person name="Kyrpides N."/>
            <person name="Mavromatis K."/>
            <person name="Pagani I."/>
            <person name="Ivanova N."/>
            <person name="Mikhailova N."/>
            <person name="Chertkov O."/>
            <person name="Held B."/>
            <person name="Detter J.C."/>
            <person name="Tapia R."/>
            <person name="Han C."/>
            <person name="Land M."/>
            <person name="Hauser L."/>
            <person name="Markowitz V."/>
            <person name="Cheng J.-F."/>
            <person name="Hugenholtz P."/>
            <person name="Woyke T."/>
            <person name="Wu D."/>
            <person name="Spring S."/>
            <person name="Schroeder M."/>
            <person name="Brambilla E."/>
            <person name="Klenk H.-P."/>
            <person name="Eisen J.A."/>
        </authorList>
    </citation>
    <scope>NUCLEOTIDE SEQUENCE [LARGE SCALE GENOMIC DNA]</scope>
    <source>
        <strain evidence="7">DSM 8271 / FlGlyR</strain>
    </source>
</reference>
<keyword evidence="2 4" id="KW-0479">Metal-binding</keyword>
<dbReference type="InterPro" id="IPR040442">
    <property type="entry name" value="Pyrv_kinase-like_dom_sf"/>
</dbReference>
<dbReference type="eggNOG" id="COG2301">
    <property type="taxonomic scope" value="Bacteria"/>
</dbReference>
<dbReference type="Proteomes" id="UP000007488">
    <property type="component" value="Chromosome"/>
</dbReference>
<dbReference type="PANTHER" id="PTHR32308">
    <property type="entry name" value="LYASE BETA SUBUNIT, PUTATIVE (AFU_ORTHOLOGUE AFUA_4G13030)-RELATED"/>
    <property type="match status" value="1"/>
</dbReference>
<organism evidence="6 7">
    <name type="scientific">Syntrophobotulus glycolicus (strain DSM 8271 / FlGlyR)</name>
    <dbReference type="NCBI Taxonomy" id="645991"/>
    <lineage>
        <taxon>Bacteria</taxon>
        <taxon>Bacillati</taxon>
        <taxon>Bacillota</taxon>
        <taxon>Clostridia</taxon>
        <taxon>Eubacteriales</taxon>
        <taxon>Desulfitobacteriaceae</taxon>
        <taxon>Syntrophobotulus</taxon>
    </lineage>
</organism>
<accession>F0T1S0</accession>
<sequence length="235" mass="26370">MRGYRRSILFVSGNNPKMLQDAPVFSSDGVVFDLESAVPTEDKDSARLLVKEALTFLDYSKVDIIVKINPLTTKHGINDIEMIAKEKPFAFMIPRASQEQMHEIDKKLTCIENKEGFVQGSIRLIPVIETAYALEYVTNIITSTPRITGAYLNAEGLTADFGMKRTKEGEEIIYARSRVVMACRAQKQNVIDTPFLDGDDYEGLQKDALRARNMGFTGKAAIDGRQIDIIHDIFE</sequence>
<gene>
    <name evidence="6" type="ordered locus">Sgly_3230</name>
</gene>
<dbReference type="GO" id="GO:0006107">
    <property type="term" value="P:oxaloacetate metabolic process"/>
    <property type="evidence" value="ECO:0007669"/>
    <property type="project" value="TreeGrafter"/>
</dbReference>
<protein>
    <submittedName>
        <fullName evidence="6">Citryl-CoA lyase</fullName>
        <ecNumber evidence="6">4.1.3.34</ecNumber>
    </submittedName>
</protein>
<evidence type="ECO:0000256" key="2">
    <source>
        <dbReference type="ARBA" id="ARBA00022723"/>
    </source>
</evidence>
<dbReference type="EMBL" id="CP002547">
    <property type="protein sequence ID" value="ADY57494.1"/>
    <property type="molecule type" value="Genomic_DNA"/>
</dbReference>
<keyword evidence="7" id="KW-1185">Reference proteome</keyword>
<dbReference type="InterPro" id="IPR015813">
    <property type="entry name" value="Pyrv/PenolPyrv_kinase-like_dom"/>
</dbReference>
<dbReference type="HOGENOM" id="CLU_044864_0_2_9"/>
<dbReference type="EC" id="4.1.3.34" evidence="6"/>
<feature type="domain" description="HpcH/HpaI aldolase/citrate lyase" evidence="5">
    <location>
        <begin position="6"/>
        <end position="222"/>
    </location>
</feature>
<dbReference type="STRING" id="645991.Sgly_3230"/>
<proteinExistence type="predicted"/>
<keyword evidence="6" id="KW-0456">Lyase</keyword>
<evidence type="ECO:0000256" key="4">
    <source>
        <dbReference type="PIRSR" id="PIRSR015582-2"/>
    </source>
</evidence>